<feature type="transmembrane region" description="Helical" evidence="1">
    <location>
        <begin position="168"/>
        <end position="186"/>
    </location>
</feature>
<keyword evidence="1" id="KW-0812">Transmembrane</keyword>
<feature type="transmembrane region" description="Helical" evidence="1">
    <location>
        <begin position="192"/>
        <end position="211"/>
    </location>
</feature>
<keyword evidence="1" id="KW-0472">Membrane</keyword>
<dbReference type="PANTHER" id="PTHR47216">
    <property type="match status" value="1"/>
</dbReference>
<dbReference type="CDD" id="cd14527">
    <property type="entry name" value="DSP_bac"/>
    <property type="match status" value="1"/>
</dbReference>
<dbReference type="RefSeq" id="WP_271193735.1">
    <property type="nucleotide sequence ID" value="NZ_BSFN01000001.1"/>
</dbReference>
<keyword evidence="1" id="KW-1133">Transmembrane helix</keyword>
<feature type="transmembrane region" description="Helical" evidence="1">
    <location>
        <begin position="285"/>
        <end position="303"/>
    </location>
</feature>
<feature type="transmembrane region" description="Helical" evidence="1">
    <location>
        <begin position="260"/>
        <end position="278"/>
    </location>
</feature>
<feature type="transmembrane region" description="Helical" evidence="1">
    <location>
        <begin position="142"/>
        <end position="161"/>
    </location>
</feature>
<dbReference type="SMART" id="SM00195">
    <property type="entry name" value="DSPc"/>
    <property type="match status" value="1"/>
</dbReference>
<sequence length="448" mass="49877">MSEAVTLAPVHPQLSVRQRFPRALVWLLVLAPLFFATYSFANWFTSQRADVGTLVFAWEQHTPFWAWTIVPYWSIDLLYGLSLLLCSSRHELDIHARRLLSAQVLAIAGFLLFPLTYTFARPEMTGFFAWMFEVLMGFDKPFNQAPSLHIVLLIVLWVRYAAHTPKGLWRWLLHIWFGLIGLSVLTTYQHHFIDLPTGILVGWLCIWLWPLDRPSPLTQLRWQAQAKGRRLAFYYGLGGLALGALGVSVGGLGWWLTWPATALVLVALNYLLVGAAGFQKHADGALSWASNFLFGPYLVGAWVNSRLWTARQPAPVLVMDDVWLGRIPNKGELDGTPIRAIVDLCAELPCTRAGRAYQSLPTLDLLPPSPELLQAAAEAIEQARQQGPVLVCCALGYSRSAAAVAAWLLNTGRAADPQAAEAMLRQVRPGVVLREEHRRNLAAMAVGT</sequence>
<dbReference type="InterPro" id="IPR000387">
    <property type="entry name" value="Tyr_Pase_dom"/>
</dbReference>
<gene>
    <name evidence="3" type="ORF">GCM10017655_05490</name>
</gene>
<evidence type="ECO:0000259" key="2">
    <source>
        <dbReference type="PROSITE" id="PS50056"/>
    </source>
</evidence>
<dbReference type="InterPro" id="IPR000340">
    <property type="entry name" value="Dual-sp_phosphatase_cat-dom"/>
</dbReference>
<evidence type="ECO:0000256" key="1">
    <source>
        <dbReference type="SAM" id="Phobius"/>
    </source>
</evidence>
<name>A0A9W6K245_9PSED</name>
<feature type="transmembrane region" description="Helical" evidence="1">
    <location>
        <begin position="23"/>
        <end position="44"/>
    </location>
</feature>
<evidence type="ECO:0000313" key="4">
    <source>
        <dbReference type="Proteomes" id="UP001143328"/>
    </source>
</evidence>
<dbReference type="PROSITE" id="PS50056">
    <property type="entry name" value="TYR_PHOSPHATASE_2"/>
    <property type="match status" value="1"/>
</dbReference>
<feature type="transmembrane region" description="Helical" evidence="1">
    <location>
        <begin position="64"/>
        <end position="87"/>
    </location>
</feature>
<dbReference type="Proteomes" id="UP001143328">
    <property type="component" value="Unassembled WGS sequence"/>
</dbReference>
<feature type="transmembrane region" description="Helical" evidence="1">
    <location>
        <begin position="99"/>
        <end position="120"/>
    </location>
</feature>
<reference evidence="3" key="2">
    <citation type="submission" date="2023-01" db="EMBL/GenBank/DDBJ databases">
        <authorList>
            <person name="Sun Q."/>
            <person name="Evtushenko L."/>
        </authorList>
    </citation>
    <scope>NUCLEOTIDE SEQUENCE</scope>
    <source>
        <strain evidence="3">VKM B-2935</strain>
    </source>
</reference>
<dbReference type="CDD" id="cd03386">
    <property type="entry name" value="PAP2_Aur1_like"/>
    <property type="match status" value="1"/>
</dbReference>
<feature type="domain" description="Tyrosine specific protein phosphatases" evidence="2">
    <location>
        <begin position="370"/>
        <end position="439"/>
    </location>
</feature>
<evidence type="ECO:0000313" key="3">
    <source>
        <dbReference type="EMBL" id="GLK87487.1"/>
    </source>
</evidence>
<feature type="transmembrane region" description="Helical" evidence="1">
    <location>
        <begin position="232"/>
        <end position="254"/>
    </location>
</feature>
<organism evidence="3 4">
    <name type="scientific">Pseudomonas turukhanskensis</name>
    <dbReference type="NCBI Taxonomy" id="1806536"/>
    <lineage>
        <taxon>Bacteria</taxon>
        <taxon>Pseudomonadati</taxon>
        <taxon>Pseudomonadota</taxon>
        <taxon>Gammaproteobacteria</taxon>
        <taxon>Pseudomonadales</taxon>
        <taxon>Pseudomonadaceae</taxon>
        <taxon>Pseudomonas</taxon>
    </lineage>
</organism>
<dbReference type="PANTHER" id="PTHR47216:SF4">
    <property type="entry name" value="OS01G0859400 PROTEIN"/>
    <property type="match status" value="1"/>
</dbReference>
<dbReference type="AlphaFoldDB" id="A0A9W6K245"/>
<proteinExistence type="predicted"/>
<protein>
    <submittedName>
        <fullName evidence="3">Ser/threonine protein phosphatase</fullName>
    </submittedName>
</protein>
<keyword evidence="4" id="KW-1185">Reference proteome</keyword>
<reference evidence="3" key="1">
    <citation type="journal article" date="2014" name="Int. J. Syst. Evol. Microbiol.">
        <title>Complete genome sequence of Corynebacterium casei LMG S-19264T (=DSM 44701T), isolated from a smear-ripened cheese.</title>
        <authorList>
            <consortium name="US DOE Joint Genome Institute (JGI-PGF)"/>
            <person name="Walter F."/>
            <person name="Albersmeier A."/>
            <person name="Kalinowski J."/>
            <person name="Ruckert C."/>
        </authorList>
    </citation>
    <scope>NUCLEOTIDE SEQUENCE</scope>
    <source>
        <strain evidence="3">VKM B-2935</strain>
    </source>
</reference>
<dbReference type="InterPro" id="IPR029021">
    <property type="entry name" value="Prot-tyrosine_phosphatase-like"/>
</dbReference>
<dbReference type="SUPFAM" id="SSF52799">
    <property type="entry name" value="(Phosphotyrosine protein) phosphatases II"/>
    <property type="match status" value="1"/>
</dbReference>
<dbReference type="InterPro" id="IPR020422">
    <property type="entry name" value="TYR_PHOSPHATASE_DUAL_dom"/>
</dbReference>
<accession>A0A9W6K245</accession>
<dbReference type="Gene3D" id="3.90.190.10">
    <property type="entry name" value="Protein tyrosine phosphatase superfamily"/>
    <property type="match status" value="1"/>
</dbReference>
<dbReference type="EMBL" id="BSFN01000001">
    <property type="protein sequence ID" value="GLK87487.1"/>
    <property type="molecule type" value="Genomic_DNA"/>
</dbReference>
<dbReference type="Pfam" id="PF00782">
    <property type="entry name" value="DSPc"/>
    <property type="match status" value="1"/>
</dbReference>
<comment type="caution">
    <text evidence="3">The sequence shown here is derived from an EMBL/GenBank/DDBJ whole genome shotgun (WGS) entry which is preliminary data.</text>
</comment>